<keyword evidence="5" id="KW-0325">Glycoprotein</keyword>
<accession>A0AAJ0GPG3</accession>
<keyword evidence="7" id="KW-1185">Reference proteome</keyword>
<keyword evidence="4 6" id="KW-0378">Hydrolase</keyword>
<dbReference type="AlphaFoldDB" id="A0AAJ0GPG3"/>
<dbReference type="Pfam" id="PF00450">
    <property type="entry name" value="Peptidase_S10"/>
    <property type="match status" value="1"/>
</dbReference>
<dbReference type="GO" id="GO:0004185">
    <property type="term" value="F:serine-type carboxypeptidase activity"/>
    <property type="evidence" value="ECO:0007669"/>
    <property type="project" value="InterPro"/>
</dbReference>
<proteinExistence type="inferred from homology"/>
<name>A0AAJ0GPG3_9PEZI</name>
<gene>
    <name evidence="6" type="ORF">B0T15DRAFT_504920</name>
</gene>
<dbReference type="SUPFAM" id="SSF53474">
    <property type="entry name" value="alpha/beta-Hydrolases"/>
    <property type="match status" value="1"/>
</dbReference>
<evidence type="ECO:0000256" key="1">
    <source>
        <dbReference type="ARBA" id="ARBA00009431"/>
    </source>
</evidence>
<comment type="similarity">
    <text evidence="1">Belongs to the peptidase S10 family.</text>
</comment>
<dbReference type="GeneID" id="87886343"/>
<reference evidence="6" key="1">
    <citation type="journal article" date="2023" name="Mol. Phylogenet. Evol.">
        <title>Genome-scale phylogeny and comparative genomics of the fungal order Sordariales.</title>
        <authorList>
            <person name="Hensen N."/>
            <person name="Bonometti L."/>
            <person name="Westerberg I."/>
            <person name="Brannstrom I.O."/>
            <person name="Guillou S."/>
            <person name="Cros-Aarteil S."/>
            <person name="Calhoun S."/>
            <person name="Haridas S."/>
            <person name="Kuo A."/>
            <person name="Mondo S."/>
            <person name="Pangilinan J."/>
            <person name="Riley R."/>
            <person name="LaButti K."/>
            <person name="Andreopoulos B."/>
            <person name="Lipzen A."/>
            <person name="Chen C."/>
            <person name="Yan M."/>
            <person name="Daum C."/>
            <person name="Ng V."/>
            <person name="Clum A."/>
            <person name="Steindorff A."/>
            <person name="Ohm R.A."/>
            <person name="Martin F."/>
            <person name="Silar P."/>
            <person name="Natvig D.O."/>
            <person name="Lalanne C."/>
            <person name="Gautier V."/>
            <person name="Ament-Velasquez S.L."/>
            <person name="Kruys A."/>
            <person name="Hutchinson M.I."/>
            <person name="Powell A.J."/>
            <person name="Barry K."/>
            <person name="Miller A.N."/>
            <person name="Grigoriev I.V."/>
            <person name="Debuchy R."/>
            <person name="Gladieux P."/>
            <person name="Hiltunen Thoren M."/>
            <person name="Johannesson H."/>
        </authorList>
    </citation>
    <scope>NUCLEOTIDE SEQUENCE</scope>
    <source>
        <strain evidence="6">CBS 333.67</strain>
    </source>
</reference>
<evidence type="ECO:0000313" key="7">
    <source>
        <dbReference type="Proteomes" id="UP001273166"/>
    </source>
</evidence>
<dbReference type="Proteomes" id="UP001273166">
    <property type="component" value="Unassembled WGS sequence"/>
</dbReference>
<dbReference type="PROSITE" id="PS00131">
    <property type="entry name" value="CARBOXYPEPT_SER_SER"/>
    <property type="match status" value="1"/>
</dbReference>
<evidence type="ECO:0000256" key="3">
    <source>
        <dbReference type="ARBA" id="ARBA00022670"/>
    </source>
</evidence>
<evidence type="ECO:0000256" key="2">
    <source>
        <dbReference type="ARBA" id="ARBA00022645"/>
    </source>
</evidence>
<dbReference type="InterPro" id="IPR001563">
    <property type="entry name" value="Peptidase_S10"/>
</dbReference>
<reference evidence="6" key="2">
    <citation type="submission" date="2023-06" db="EMBL/GenBank/DDBJ databases">
        <authorList>
            <consortium name="Lawrence Berkeley National Laboratory"/>
            <person name="Mondo S.J."/>
            <person name="Hensen N."/>
            <person name="Bonometti L."/>
            <person name="Westerberg I."/>
            <person name="Brannstrom I.O."/>
            <person name="Guillou S."/>
            <person name="Cros-Aarteil S."/>
            <person name="Calhoun S."/>
            <person name="Haridas S."/>
            <person name="Kuo A."/>
            <person name="Pangilinan J."/>
            <person name="Riley R."/>
            <person name="Labutti K."/>
            <person name="Andreopoulos B."/>
            <person name="Lipzen A."/>
            <person name="Chen C."/>
            <person name="Yanf M."/>
            <person name="Daum C."/>
            <person name="Ng V."/>
            <person name="Clum A."/>
            <person name="Steindorff A."/>
            <person name="Ohm R."/>
            <person name="Martin F."/>
            <person name="Silar P."/>
            <person name="Natvig D."/>
            <person name="Lalanne C."/>
            <person name="Gautier V."/>
            <person name="Ament-Velasquez S.L."/>
            <person name="Kruys A."/>
            <person name="Hutchinson M.I."/>
            <person name="Powell A.J."/>
            <person name="Barry K."/>
            <person name="Miller A.N."/>
            <person name="Grigoriev I.V."/>
            <person name="Debuchy R."/>
            <person name="Gladieux P."/>
            <person name="Thoren M.H."/>
            <person name="Johannesson H."/>
        </authorList>
    </citation>
    <scope>NUCLEOTIDE SEQUENCE</scope>
    <source>
        <strain evidence="6">CBS 333.67</strain>
    </source>
</reference>
<dbReference type="RefSeq" id="XP_062719538.1">
    <property type="nucleotide sequence ID" value="XM_062867514.1"/>
</dbReference>
<organism evidence="6 7">
    <name type="scientific">Chaetomium strumarium</name>
    <dbReference type="NCBI Taxonomy" id="1170767"/>
    <lineage>
        <taxon>Eukaryota</taxon>
        <taxon>Fungi</taxon>
        <taxon>Dikarya</taxon>
        <taxon>Ascomycota</taxon>
        <taxon>Pezizomycotina</taxon>
        <taxon>Sordariomycetes</taxon>
        <taxon>Sordariomycetidae</taxon>
        <taxon>Sordariales</taxon>
        <taxon>Chaetomiaceae</taxon>
        <taxon>Chaetomium</taxon>
    </lineage>
</organism>
<keyword evidence="2" id="KW-0121">Carboxypeptidase</keyword>
<protein>
    <submittedName>
        <fullName evidence="6">Alpha/Beta hydrolase protein</fullName>
    </submittedName>
</protein>
<evidence type="ECO:0000256" key="4">
    <source>
        <dbReference type="ARBA" id="ARBA00022801"/>
    </source>
</evidence>
<dbReference type="EMBL" id="JAUDZG010000006">
    <property type="protein sequence ID" value="KAK3303758.1"/>
    <property type="molecule type" value="Genomic_DNA"/>
</dbReference>
<dbReference type="Gene3D" id="3.40.50.1820">
    <property type="entry name" value="alpha/beta hydrolase"/>
    <property type="match status" value="1"/>
</dbReference>
<dbReference type="InterPro" id="IPR029058">
    <property type="entry name" value="AB_hydrolase_fold"/>
</dbReference>
<evidence type="ECO:0000256" key="5">
    <source>
        <dbReference type="ARBA" id="ARBA00023180"/>
    </source>
</evidence>
<sequence>MAQAIAEFPKYKPRDNKFSIWSESYGGHYGQPFADFFTKQNQKIADGTLGDGAVPLRLDTVGIVNGCLDILTQMPSYPRMAHNNTYGVQTINETEYNARVNSFPACRQRVEACRALAAAQDPTGLGNVDEVNKACSGAF</sequence>
<evidence type="ECO:0000313" key="6">
    <source>
        <dbReference type="EMBL" id="KAK3303758.1"/>
    </source>
</evidence>
<dbReference type="GO" id="GO:0006508">
    <property type="term" value="P:proteolysis"/>
    <property type="evidence" value="ECO:0007669"/>
    <property type="project" value="UniProtKB-KW"/>
</dbReference>
<dbReference type="InterPro" id="IPR018202">
    <property type="entry name" value="Ser_caboxypep_ser_AS"/>
</dbReference>
<keyword evidence="3" id="KW-0645">Protease</keyword>
<comment type="caution">
    <text evidence="6">The sequence shown here is derived from an EMBL/GenBank/DDBJ whole genome shotgun (WGS) entry which is preliminary data.</text>
</comment>